<dbReference type="Proteomes" id="UP000006746">
    <property type="component" value="Unassembled WGS sequence"/>
</dbReference>
<dbReference type="eggNOG" id="ENOG50330CN">
    <property type="taxonomic scope" value="Bacteria"/>
</dbReference>
<dbReference type="AlphaFoldDB" id="K2IC09"/>
<name>K2IC09_9PROT</name>
<evidence type="ECO:0000313" key="2">
    <source>
        <dbReference type="Proteomes" id="UP000006746"/>
    </source>
</evidence>
<accession>K2IC09</accession>
<dbReference type="STRING" id="1207063.P24_18471"/>
<organism evidence="1 2">
    <name type="scientific">Oceanibaculum indicum P24</name>
    <dbReference type="NCBI Taxonomy" id="1207063"/>
    <lineage>
        <taxon>Bacteria</taxon>
        <taxon>Pseudomonadati</taxon>
        <taxon>Pseudomonadota</taxon>
        <taxon>Alphaproteobacteria</taxon>
        <taxon>Rhodospirillales</taxon>
        <taxon>Oceanibaculaceae</taxon>
        <taxon>Oceanibaculum</taxon>
    </lineage>
</organism>
<evidence type="ECO:0000313" key="1">
    <source>
        <dbReference type="EMBL" id="EKE67456.1"/>
    </source>
</evidence>
<dbReference type="EMBL" id="AMRL01000046">
    <property type="protein sequence ID" value="EKE67456.1"/>
    <property type="molecule type" value="Genomic_DNA"/>
</dbReference>
<sequence length="143" mass="15538">MSIASADEAELLARAFEYPYAAPDGAYLFRAGEALPLPDGYDLAGRLPVLAHGSNRAPAQLLRKFGRDGQGADGELPVTPVWLTGYDVVFSAQFALYGALPATLHPSPGTRVRVHVTWLTEAQREIMDRSEGLAAVTPRYRLR</sequence>
<feature type="non-terminal residue" evidence="1">
    <location>
        <position position="143"/>
    </location>
</feature>
<comment type="caution">
    <text evidence="1">The sequence shown here is derived from an EMBL/GenBank/DDBJ whole genome shotgun (WGS) entry which is preliminary data.</text>
</comment>
<dbReference type="Gene3D" id="3.10.490.10">
    <property type="entry name" value="Gamma-glutamyl cyclotransferase-like"/>
    <property type="match status" value="1"/>
</dbReference>
<proteinExistence type="predicted"/>
<gene>
    <name evidence="1" type="ORF">P24_18471</name>
</gene>
<keyword evidence="2" id="KW-1185">Reference proteome</keyword>
<dbReference type="RefSeq" id="WP_008946293.1">
    <property type="nucleotide sequence ID" value="NZ_AMRL01000046.1"/>
</dbReference>
<reference evidence="1 2" key="1">
    <citation type="journal article" date="2012" name="J. Bacteriol.">
        <title>Genome Sequence of Oceanibaculum indicum Type Strain P24.</title>
        <authorList>
            <person name="Lai Q."/>
            <person name="Shao Z."/>
        </authorList>
    </citation>
    <scope>NUCLEOTIDE SEQUENCE [LARGE SCALE GENOMIC DNA]</scope>
    <source>
        <strain evidence="1 2">P24</strain>
    </source>
</reference>
<protein>
    <submittedName>
        <fullName evidence="1">Uncharacterized protein</fullName>
    </submittedName>
</protein>